<feature type="region of interest" description="Disordered" evidence="1">
    <location>
        <begin position="62"/>
        <end position="84"/>
    </location>
</feature>
<reference evidence="4 5" key="1">
    <citation type="submission" date="2017-10" db="EMBL/GenBank/DDBJ databases">
        <title>Sequencing the genomes of 1000 actinobacteria strains.</title>
        <authorList>
            <person name="Klenk H.-P."/>
        </authorList>
    </citation>
    <scope>NUCLEOTIDE SEQUENCE [LARGE SCALE GENOMIC DNA]</scope>
    <source>
        <strain evidence="4 5">DSM 21798</strain>
    </source>
</reference>
<proteinExistence type="predicted"/>
<feature type="transmembrane region" description="Helical" evidence="2">
    <location>
        <begin position="31"/>
        <end position="52"/>
    </location>
</feature>
<dbReference type="Proteomes" id="UP000221369">
    <property type="component" value="Unassembled WGS sequence"/>
</dbReference>
<comment type="caution">
    <text evidence="4">The sequence shown here is derived from an EMBL/GenBank/DDBJ whole genome shotgun (WGS) entry which is preliminary data.</text>
</comment>
<keyword evidence="2" id="KW-1133">Transmembrane helix</keyword>
<feature type="domain" description="DUF6458" evidence="3">
    <location>
        <begin position="1"/>
        <end position="65"/>
    </location>
</feature>
<keyword evidence="5" id="KW-1185">Reference proteome</keyword>
<protein>
    <recommendedName>
        <fullName evidence="3">DUF6458 domain-containing protein</fullName>
    </recommendedName>
</protein>
<dbReference type="AlphaFoldDB" id="A0A2A9DYY0"/>
<dbReference type="Pfam" id="PF20059">
    <property type="entry name" value="DUF6458"/>
    <property type="match status" value="1"/>
</dbReference>
<dbReference type="InterPro" id="IPR045597">
    <property type="entry name" value="DUF6458"/>
</dbReference>
<evidence type="ECO:0000256" key="2">
    <source>
        <dbReference type="SAM" id="Phobius"/>
    </source>
</evidence>
<dbReference type="EMBL" id="PDJE01000001">
    <property type="protein sequence ID" value="PFG31576.1"/>
    <property type="molecule type" value="Genomic_DNA"/>
</dbReference>
<sequence length="84" mass="9146">MSIGVGIFLIALGAILTFAVNVDVQYVDLDMIGYILMAAGVVVVIIGIVLAFRKRKTVVTRRDGVDRRTGERYDSTERGDNGTL</sequence>
<keyword evidence="2" id="KW-0472">Membrane</keyword>
<keyword evidence="2" id="KW-0812">Transmembrane</keyword>
<accession>A0A2A9DYY0</accession>
<evidence type="ECO:0000313" key="4">
    <source>
        <dbReference type="EMBL" id="PFG31576.1"/>
    </source>
</evidence>
<organism evidence="4 5">
    <name type="scientific">Paramicrobacterium agarici</name>
    <dbReference type="NCBI Taxonomy" id="630514"/>
    <lineage>
        <taxon>Bacteria</taxon>
        <taxon>Bacillati</taxon>
        <taxon>Actinomycetota</taxon>
        <taxon>Actinomycetes</taxon>
        <taxon>Micrococcales</taxon>
        <taxon>Microbacteriaceae</taxon>
        <taxon>Paramicrobacterium</taxon>
    </lineage>
</organism>
<evidence type="ECO:0000256" key="1">
    <source>
        <dbReference type="SAM" id="MobiDB-lite"/>
    </source>
</evidence>
<name>A0A2A9DYY0_9MICO</name>
<evidence type="ECO:0000313" key="5">
    <source>
        <dbReference type="Proteomes" id="UP000221369"/>
    </source>
</evidence>
<evidence type="ECO:0000259" key="3">
    <source>
        <dbReference type="Pfam" id="PF20059"/>
    </source>
</evidence>
<dbReference type="RefSeq" id="WP_098408555.1">
    <property type="nucleotide sequence ID" value="NZ_PDJE01000001.1"/>
</dbReference>
<gene>
    <name evidence="4" type="ORF">ATJ78_2549</name>
</gene>